<evidence type="ECO:0000256" key="1">
    <source>
        <dbReference type="ARBA" id="ARBA00022515"/>
    </source>
</evidence>
<dbReference type="InterPro" id="IPR001650">
    <property type="entry name" value="Helicase_C-like"/>
</dbReference>
<dbReference type="AlphaFoldDB" id="I0W7A4"/>
<dbReference type="GO" id="GO:0006310">
    <property type="term" value="P:DNA recombination"/>
    <property type="evidence" value="ECO:0007669"/>
    <property type="project" value="InterPro"/>
</dbReference>
<dbReference type="PROSITE" id="PS51192">
    <property type="entry name" value="HELICASE_ATP_BIND_1"/>
    <property type="match status" value="1"/>
</dbReference>
<dbReference type="GO" id="GO:0006270">
    <property type="term" value="P:DNA replication initiation"/>
    <property type="evidence" value="ECO:0007669"/>
    <property type="project" value="TreeGrafter"/>
</dbReference>
<feature type="domain" description="Helicase ATP-binding" evidence="13">
    <location>
        <begin position="291"/>
        <end position="460"/>
    </location>
</feature>
<dbReference type="SMART" id="SM00490">
    <property type="entry name" value="HELICc"/>
    <property type="match status" value="1"/>
</dbReference>
<feature type="binding site" evidence="12">
    <location>
        <position position="553"/>
    </location>
    <ligand>
        <name>Zn(2+)</name>
        <dbReference type="ChEBI" id="CHEBI:29105"/>
        <label>2</label>
    </ligand>
</feature>
<sequence>MEYFIDVILPIPVVKLFTYQVNEDEARFLKPGMRVAVPFGKSKVYSALVHSIHTRQPAVYQAKEIDHILDEAPIVNQMQIKHWEWIASYYMCALGEVYRAAIPSAFLLESETSVHKTDAVVKEEDLADDEFLIYEALQYQSSLKIDDLRSILDSKKVLSVIHRLLGKGVIHIEETLQEKYVPKLVKFVRLHPIMENDKALNEALDGLTRAKKQREMVLSFFAMKASSLKGIKASELIESSKGSMAVLQALHDKNILELYAEQRDRVNFEERDSSVQFSLSDPQQEALHSIKEQWVDKNIVLLHGVTAAGKTEIYAKLMEQVVAEGKQILFLLPEIALTAQLIQRLQDYFGNIVGVYHSKYSVHERVELWNNVLDQSPKTQIILGARSALFLPFSNLGLIVIDEEHESSFKQFDPAPRYHARDSALVLAHMHQAKALLGSASPSLESYYNAITGKYGLTVLTKRYGNILLPDITLVDLKEKYRKKRMSGHFSDTLIEAIREVLDQGEQVILFQNRRGYSPIIECKTCGNSPQCPHCDVSLTYHQYKNQLRCHYCGYHMAMPLTCPACHSVELDSKGLGTEQVVKELEKLFPDTAIGRMDQDTTRGKFGHEKIITAFEQEEIDILVGTQMVTKGLDFKKVRLVGVMNADNLINFPDFRAHERTFQLLLQVAGRAGRSQMRGKVLIQTYNPLHQVLQQVTMHDYENFSKEQLYERRNFKYPPYYRLIRMTFKQRDFNRVNEGADWFYKALRSSFAKQTDIEFLGPEFPPVSRIKNEYLKHILIKIPVSYNVGQVKNVLTKLTNSFQAVPQFRSIRLICNVDA</sequence>
<keyword evidence="5 12" id="KW-0378">Hydrolase</keyword>
<evidence type="ECO:0000256" key="5">
    <source>
        <dbReference type="ARBA" id="ARBA00022801"/>
    </source>
</evidence>
<dbReference type="Pfam" id="PF00271">
    <property type="entry name" value="Helicase_C"/>
    <property type="match status" value="1"/>
</dbReference>
<dbReference type="Pfam" id="PF00270">
    <property type="entry name" value="DEAD"/>
    <property type="match status" value="1"/>
</dbReference>
<dbReference type="PROSITE" id="PS51194">
    <property type="entry name" value="HELICASE_CTER"/>
    <property type="match status" value="1"/>
</dbReference>
<evidence type="ECO:0000256" key="6">
    <source>
        <dbReference type="ARBA" id="ARBA00022806"/>
    </source>
</evidence>
<dbReference type="GO" id="GO:0003677">
    <property type="term" value="F:DNA binding"/>
    <property type="evidence" value="ECO:0007669"/>
    <property type="project" value="UniProtKB-UniRule"/>
</dbReference>
<keyword evidence="7 12" id="KW-0862">Zinc</keyword>
<evidence type="ECO:0000256" key="7">
    <source>
        <dbReference type="ARBA" id="ARBA00022833"/>
    </source>
</evidence>
<comment type="function">
    <text evidence="12">Initiates the restart of stalled replication forks, which reloads the replicative helicase on sites other than the origin of replication. Recognizes and binds to abandoned replication forks and remodels them to uncover a helicase loading site. Promotes assembly of the primosome at these replication forks.</text>
</comment>
<evidence type="ECO:0000256" key="11">
    <source>
        <dbReference type="ARBA" id="ARBA00048988"/>
    </source>
</evidence>
<dbReference type="InterPro" id="IPR027417">
    <property type="entry name" value="P-loop_NTPase"/>
</dbReference>
<feature type="binding site" evidence="12">
    <location>
        <position position="563"/>
    </location>
    <ligand>
        <name>Zn(2+)</name>
        <dbReference type="ChEBI" id="CHEBI:29105"/>
        <label>1</label>
    </ligand>
</feature>
<keyword evidence="2 12" id="KW-0235">DNA replication</keyword>
<keyword evidence="3 12" id="KW-0479">Metal-binding</keyword>
<dbReference type="InterPro" id="IPR014001">
    <property type="entry name" value="Helicase_ATP-bd"/>
</dbReference>
<evidence type="ECO:0000313" key="15">
    <source>
        <dbReference type="EMBL" id="EID72270.1"/>
    </source>
</evidence>
<dbReference type="SUPFAM" id="SSF52540">
    <property type="entry name" value="P-loop containing nucleoside triphosphate hydrolases"/>
    <property type="match status" value="1"/>
</dbReference>
<dbReference type="FunFam" id="3.40.1440.60:FF:000001">
    <property type="entry name" value="Primosomal protein N"/>
    <property type="match status" value="1"/>
</dbReference>
<keyword evidence="16" id="KW-1185">Reference proteome</keyword>
<feature type="binding site" evidence="12">
    <location>
        <position position="532"/>
    </location>
    <ligand>
        <name>Zn(2+)</name>
        <dbReference type="ChEBI" id="CHEBI:29105"/>
        <label>2</label>
    </ligand>
</feature>
<dbReference type="STRING" id="946077.W5A_12221"/>
<dbReference type="eggNOG" id="COG1198">
    <property type="taxonomic scope" value="Bacteria"/>
</dbReference>
<accession>I0W7A4</accession>
<organism evidence="15 16">
    <name type="scientific">Imtechella halotolerans K1</name>
    <dbReference type="NCBI Taxonomy" id="946077"/>
    <lineage>
        <taxon>Bacteria</taxon>
        <taxon>Pseudomonadati</taxon>
        <taxon>Bacteroidota</taxon>
        <taxon>Flavobacteriia</taxon>
        <taxon>Flavobacteriales</taxon>
        <taxon>Flavobacteriaceae</taxon>
        <taxon>Imtechella</taxon>
    </lineage>
</organism>
<keyword evidence="6 12" id="KW-0347">Helicase</keyword>
<comment type="cofactor">
    <cofactor evidence="12">
        <name>Zn(2+)</name>
        <dbReference type="ChEBI" id="CHEBI:29105"/>
    </cofactor>
    <text evidence="12">Binds 2 zinc ions per subunit.</text>
</comment>
<name>I0W7A4_9FLAO</name>
<evidence type="ECO:0000256" key="9">
    <source>
        <dbReference type="ARBA" id="ARBA00023125"/>
    </source>
</evidence>
<dbReference type="PANTHER" id="PTHR30580">
    <property type="entry name" value="PRIMOSOMAL PROTEIN N"/>
    <property type="match status" value="1"/>
</dbReference>
<feature type="binding site" evidence="12">
    <location>
        <position position="526"/>
    </location>
    <ligand>
        <name>Zn(2+)</name>
        <dbReference type="ChEBI" id="CHEBI:29105"/>
        <label>1</label>
    </ligand>
</feature>
<dbReference type="GO" id="GO:0005524">
    <property type="term" value="F:ATP binding"/>
    <property type="evidence" value="ECO:0007669"/>
    <property type="project" value="UniProtKB-UniRule"/>
</dbReference>
<comment type="subunit">
    <text evidence="12">Component of the replication restart primosome.</text>
</comment>
<feature type="binding site" evidence="12">
    <location>
        <position position="566"/>
    </location>
    <ligand>
        <name>Zn(2+)</name>
        <dbReference type="ChEBI" id="CHEBI:29105"/>
        <label>1</label>
    </ligand>
</feature>
<comment type="caution">
    <text evidence="15">The sequence shown here is derived from an EMBL/GenBank/DDBJ whole genome shotgun (WGS) entry which is preliminary data.</text>
</comment>
<dbReference type="EMBL" id="AJJU01000037">
    <property type="protein sequence ID" value="EID72270.1"/>
    <property type="molecule type" value="Genomic_DNA"/>
</dbReference>
<dbReference type="OrthoDB" id="9759544at2"/>
<dbReference type="InterPro" id="IPR041222">
    <property type="entry name" value="PriA_3primeBD"/>
</dbReference>
<protein>
    <recommendedName>
        <fullName evidence="12">Replication restart protein PriA</fullName>
    </recommendedName>
    <alternativeName>
        <fullName evidence="12">ATP-dependent DNA helicase PriA</fullName>
        <ecNumber evidence="12">5.6.2.4</ecNumber>
    </alternativeName>
    <alternativeName>
        <fullName evidence="12">DNA 3'-5' helicase PriA</fullName>
    </alternativeName>
</protein>
<evidence type="ECO:0000313" key="16">
    <source>
        <dbReference type="Proteomes" id="UP000005938"/>
    </source>
</evidence>
<dbReference type="Proteomes" id="UP000005938">
    <property type="component" value="Unassembled WGS sequence"/>
</dbReference>
<evidence type="ECO:0000256" key="4">
    <source>
        <dbReference type="ARBA" id="ARBA00022741"/>
    </source>
</evidence>
<proteinExistence type="inferred from homology"/>
<evidence type="ECO:0000256" key="8">
    <source>
        <dbReference type="ARBA" id="ARBA00022840"/>
    </source>
</evidence>
<comment type="catalytic activity">
    <reaction evidence="11 12">
        <text>ATP + H2O = ADP + phosphate + H(+)</text>
        <dbReference type="Rhea" id="RHEA:13065"/>
        <dbReference type="ChEBI" id="CHEBI:15377"/>
        <dbReference type="ChEBI" id="CHEBI:15378"/>
        <dbReference type="ChEBI" id="CHEBI:30616"/>
        <dbReference type="ChEBI" id="CHEBI:43474"/>
        <dbReference type="ChEBI" id="CHEBI:456216"/>
        <dbReference type="EC" id="5.6.2.4"/>
    </reaction>
</comment>
<dbReference type="InterPro" id="IPR042115">
    <property type="entry name" value="PriA_3primeBD_sf"/>
</dbReference>
<evidence type="ECO:0000256" key="10">
    <source>
        <dbReference type="ARBA" id="ARBA00023235"/>
    </source>
</evidence>
<dbReference type="GO" id="GO:0006302">
    <property type="term" value="P:double-strand break repair"/>
    <property type="evidence" value="ECO:0007669"/>
    <property type="project" value="InterPro"/>
</dbReference>
<dbReference type="HAMAP" id="MF_00983">
    <property type="entry name" value="PriA"/>
    <property type="match status" value="1"/>
</dbReference>
<dbReference type="CDD" id="cd17929">
    <property type="entry name" value="DEXHc_priA"/>
    <property type="match status" value="1"/>
</dbReference>
<dbReference type="FunFam" id="3.40.50.300:FF:000489">
    <property type="entry name" value="Primosome assembly protein PriA"/>
    <property type="match status" value="1"/>
</dbReference>
<dbReference type="Pfam" id="PF18074">
    <property type="entry name" value="PriA_C"/>
    <property type="match status" value="1"/>
</dbReference>
<dbReference type="GO" id="GO:0006269">
    <property type="term" value="P:DNA replication, synthesis of primer"/>
    <property type="evidence" value="ECO:0007669"/>
    <property type="project" value="UniProtKB-KW"/>
</dbReference>
<evidence type="ECO:0000256" key="12">
    <source>
        <dbReference type="HAMAP-Rule" id="MF_00983"/>
    </source>
</evidence>
<dbReference type="GO" id="GO:0016887">
    <property type="term" value="F:ATP hydrolysis activity"/>
    <property type="evidence" value="ECO:0007669"/>
    <property type="project" value="RHEA"/>
</dbReference>
<feature type="binding site" evidence="12">
    <location>
        <position position="523"/>
    </location>
    <ligand>
        <name>Zn(2+)</name>
        <dbReference type="ChEBI" id="CHEBI:29105"/>
        <label>1</label>
    </ligand>
</feature>
<dbReference type="Gene3D" id="3.40.50.300">
    <property type="entry name" value="P-loop containing nucleotide triphosphate hydrolases"/>
    <property type="match status" value="2"/>
</dbReference>
<dbReference type="GO" id="GO:0008270">
    <property type="term" value="F:zinc ion binding"/>
    <property type="evidence" value="ECO:0007669"/>
    <property type="project" value="UniProtKB-UniRule"/>
</dbReference>
<dbReference type="RefSeq" id="WP_008241097.1">
    <property type="nucleotide sequence ID" value="NZ_AJJU01000037.1"/>
</dbReference>
<dbReference type="CDD" id="cd18804">
    <property type="entry name" value="SF2_C_priA"/>
    <property type="match status" value="1"/>
</dbReference>
<evidence type="ECO:0000256" key="3">
    <source>
        <dbReference type="ARBA" id="ARBA00022723"/>
    </source>
</evidence>
<keyword evidence="10 12" id="KW-0413">Isomerase</keyword>
<dbReference type="Gene3D" id="3.40.1440.60">
    <property type="entry name" value="PriA, 3(prime) DNA-binding domain"/>
    <property type="match status" value="1"/>
</dbReference>
<dbReference type="NCBIfam" id="TIGR00595">
    <property type="entry name" value="priA"/>
    <property type="match status" value="1"/>
</dbReference>
<dbReference type="Pfam" id="PF17764">
    <property type="entry name" value="PriA_3primeBD"/>
    <property type="match status" value="1"/>
</dbReference>
<dbReference type="InterPro" id="IPR041236">
    <property type="entry name" value="PriA_C"/>
</dbReference>
<dbReference type="GO" id="GO:1990077">
    <property type="term" value="C:primosome complex"/>
    <property type="evidence" value="ECO:0007669"/>
    <property type="project" value="UniProtKB-UniRule"/>
</dbReference>
<dbReference type="InterPro" id="IPR040498">
    <property type="entry name" value="PriA_CRR"/>
</dbReference>
<keyword evidence="9 12" id="KW-0238">DNA-binding</keyword>
<evidence type="ECO:0000259" key="13">
    <source>
        <dbReference type="PROSITE" id="PS51192"/>
    </source>
</evidence>
<dbReference type="SMART" id="SM00487">
    <property type="entry name" value="DEXDc"/>
    <property type="match status" value="1"/>
</dbReference>
<comment type="similarity">
    <text evidence="12">Belongs to the helicase family. PriA subfamily.</text>
</comment>
<dbReference type="InterPro" id="IPR011545">
    <property type="entry name" value="DEAD/DEAH_box_helicase_dom"/>
</dbReference>
<evidence type="ECO:0000259" key="14">
    <source>
        <dbReference type="PROSITE" id="PS51194"/>
    </source>
</evidence>
<dbReference type="InterPro" id="IPR005259">
    <property type="entry name" value="PriA"/>
</dbReference>
<evidence type="ECO:0000256" key="2">
    <source>
        <dbReference type="ARBA" id="ARBA00022705"/>
    </source>
</evidence>
<gene>
    <name evidence="12" type="primary">priA</name>
    <name evidence="15" type="ORF">W5A_12221</name>
</gene>
<dbReference type="EC" id="5.6.2.4" evidence="12"/>
<reference evidence="15 16" key="1">
    <citation type="journal article" date="2012" name="J. Bacteriol.">
        <title>Genome Sequence of the Halotolerant Bacterium Imtechella halotolerans K1T.</title>
        <authorList>
            <person name="Kumar S."/>
            <person name="Vikram S."/>
            <person name="Subramanian S."/>
            <person name="Raghava G.P."/>
            <person name="Pinnaka A.K."/>
        </authorList>
    </citation>
    <scope>NUCLEOTIDE SEQUENCE [LARGE SCALE GENOMIC DNA]</scope>
    <source>
        <strain evidence="15 16">K1</strain>
    </source>
</reference>
<feature type="domain" description="Helicase C-terminal" evidence="14">
    <location>
        <begin position="536"/>
        <end position="712"/>
    </location>
</feature>
<feature type="binding site" evidence="12">
    <location>
        <position position="535"/>
    </location>
    <ligand>
        <name>Zn(2+)</name>
        <dbReference type="ChEBI" id="CHEBI:29105"/>
        <label>2</label>
    </ligand>
</feature>
<dbReference type="PANTHER" id="PTHR30580:SF0">
    <property type="entry name" value="PRIMOSOMAL PROTEIN N"/>
    <property type="match status" value="1"/>
</dbReference>
<keyword evidence="1 12" id="KW-0639">Primosome</keyword>
<comment type="catalytic activity">
    <reaction evidence="12">
        <text>Couples ATP hydrolysis with the unwinding of duplex DNA by translocating in the 3'-5' direction.</text>
        <dbReference type="EC" id="5.6.2.4"/>
    </reaction>
</comment>
<feature type="binding site" evidence="12">
    <location>
        <position position="550"/>
    </location>
    <ligand>
        <name>Zn(2+)</name>
        <dbReference type="ChEBI" id="CHEBI:29105"/>
        <label>2</label>
    </ligand>
</feature>
<dbReference type="Pfam" id="PF18319">
    <property type="entry name" value="Zn_ribbon_PriA"/>
    <property type="match status" value="1"/>
</dbReference>
<keyword evidence="8 12" id="KW-0067">ATP-binding</keyword>
<dbReference type="GO" id="GO:0043138">
    <property type="term" value="F:3'-5' DNA helicase activity"/>
    <property type="evidence" value="ECO:0007669"/>
    <property type="project" value="UniProtKB-EC"/>
</dbReference>
<dbReference type="PATRIC" id="fig|946077.3.peg.2468"/>
<keyword evidence="4 12" id="KW-0547">Nucleotide-binding</keyword>